<dbReference type="Pfam" id="PF07669">
    <property type="entry name" value="Eco57I"/>
    <property type="match status" value="1"/>
</dbReference>
<accession>A0A9X3F6Y2</accession>
<dbReference type="InterPro" id="IPR002052">
    <property type="entry name" value="DNA_methylase_N6_adenine_CS"/>
</dbReference>
<evidence type="ECO:0000259" key="10">
    <source>
        <dbReference type="Pfam" id="PF12950"/>
    </source>
</evidence>
<evidence type="ECO:0000313" key="12">
    <source>
        <dbReference type="Proteomes" id="UP001145087"/>
    </source>
</evidence>
<evidence type="ECO:0000256" key="6">
    <source>
        <dbReference type="ARBA" id="ARBA00022747"/>
    </source>
</evidence>
<dbReference type="PRINTS" id="PR00507">
    <property type="entry name" value="N12N6MTFRASE"/>
</dbReference>
<comment type="similarity">
    <text evidence="1">Belongs to the N(4)/N(6)-methyltransferase family.</text>
</comment>
<feature type="domain" description="Type II methyltransferase M.TaqI-like" evidence="9">
    <location>
        <begin position="320"/>
        <end position="482"/>
    </location>
</feature>
<gene>
    <name evidence="11" type="ORF">OU798_14885</name>
</gene>
<evidence type="ECO:0000256" key="2">
    <source>
        <dbReference type="ARBA" id="ARBA00011900"/>
    </source>
</evidence>
<dbReference type="Proteomes" id="UP001145087">
    <property type="component" value="Unassembled WGS sequence"/>
</dbReference>
<dbReference type="PROSITE" id="PS00092">
    <property type="entry name" value="N6_MTASE"/>
    <property type="match status" value="1"/>
</dbReference>
<evidence type="ECO:0000256" key="1">
    <source>
        <dbReference type="ARBA" id="ARBA00006594"/>
    </source>
</evidence>
<dbReference type="GO" id="GO:0003677">
    <property type="term" value="F:DNA binding"/>
    <property type="evidence" value="ECO:0007669"/>
    <property type="project" value="UniProtKB-KW"/>
</dbReference>
<comment type="caution">
    <text evidence="11">The sequence shown here is derived from an EMBL/GenBank/DDBJ whole genome shotgun (WGS) entry which is preliminary data.</text>
</comment>
<evidence type="ECO:0000256" key="5">
    <source>
        <dbReference type="ARBA" id="ARBA00022691"/>
    </source>
</evidence>
<dbReference type="Pfam" id="PF12950">
    <property type="entry name" value="TaqI_C"/>
    <property type="match status" value="1"/>
</dbReference>
<keyword evidence="12" id="KW-1185">Reference proteome</keyword>
<dbReference type="InterPro" id="IPR029063">
    <property type="entry name" value="SAM-dependent_MTases_sf"/>
</dbReference>
<organism evidence="11 12">
    <name type="scientific">Draconibacterium aestuarii</name>
    <dbReference type="NCBI Taxonomy" id="2998507"/>
    <lineage>
        <taxon>Bacteria</taxon>
        <taxon>Pseudomonadati</taxon>
        <taxon>Bacteroidota</taxon>
        <taxon>Bacteroidia</taxon>
        <taxon>Marinilabiliales</taxon>
        <taxon>Prolixibacteraceae</taxon>
        <taxon>Draconibacterium</taxon>
    </lineage>
</organism>
<evidence type="ECO:0000256" key="3">
    <source>
        <dbReference type="ARBA" id="ARBA00022603"/>
    </source>
</evidence>
<keyword evidence="6" id="KW-0680">Restriction system</keyword>
<keyword evidence="4" id="KW-0808">Transferase</keyword>
<dbReference type="InterPro" id="IPR011639">
    <property type="entry name" value="MethylTrfase_TaqI-like_dom"/>
</dbReference>
<evidence type="ECO:0000256" key="8">
    <source>
        <dbReference type="ARBA" id="ARBA00047942"/>
    </source>
</evidence>
<dbReference type="EC" id="2.1.1.72" evidence="2"/>
<dbReference type="InterPro" id="IPR025931">
    <property type="entry name" value="TaqI_C"/>
</dbReference>
<name>A0A9X3F6Y2_9BACT</name>
<sequence length="879" mass="102548">MAKDNLLNGLPQKIKESSLLQEENITKKLYADYSKFREAIYNNLVKNNPETDKLLLFKKTQKLLDRFLFIFFAEDRLLLPPNSISEIVKQWTTLKDELDEYVPLYDRFKKYFGYMNTGYKGKKYDIFAYNGGLFAPDEILDNISIDDEILHKHTLTLSNYDFETDVDVNILGHIFEHSLGEIENVQAEIKGEKIDTQKTKRKKDGIFYTPKYITKYIVENTVGKLCEEKRTELDIVDEEYAKGRKNRKKDTIKTLDDKLTDYRNWLLSLTILDPACGSGAFLNQALDFLITEHRKIDDLRAQLLGGSIVFSDITTDILEKNIYGVDLNEESVEIAKLSLWLRTAQKGRKLNKLNNNIKCGNSLIADPEVAGDKAFNWQDEFSEIFTKGGFDVVIGNPPYVRQELFKDIKPSLEKEYACYNSIADLYTYFIELGIKLMSKKGYFSFILPNKFMRANYGKEIREVILREANIDLIFDFDDYPVFDDATTYPIIFVFSKSQSNKFYFSEISKRSNTLDPINVLEQSKIQVLSSSLSSDAWTFNDSRTFSILEKLKNSSIELKEFVDDKIFRGVSTGCNEVFIADKETIKPFKNSPHLKKIFMGKEVKRYKADFQELYLLFLTWDYDIENDDKIKTYLLNNEEKLSARPEVKEGRFNWWCLSRYGSKNSHLLTEPKIIYPRINNECNFFLDVSGEYSLSDNNFFISSGRKDLLALLNSKLIFFYLKNNCSTLQGGYYDFRRPFIEKIPIIKSLLNENKDLILLADKATSAYSVYNNTVNLLVNILKSKFTLDKVSKKLENWHELEFSEFLKELEKVRKAIADEEYTKLTLSEEAEWMQYFKEQKEKVFSAKSEIEKTDKEIDRMVYELYGLTEQEIKIVEESV</sequence>
<dbReference type="AlphaFoldDB" id="A0A9X3F6Y2"/>
<dbReference type="GO" id="GO:0009007">
    <property type="term" value="F:site-specific DNA-methyltransferase (adenine-specific) activity"/>
    <property type="evidence" value="ECO:0007669"/>
    <property type="project" value="UniProtKB-EC"/>
</dbReference>
<dbReference type="EMBL" id="JAPOHD010000028">
    <property type="protein sequence ID" value="MCY1721638.1"/>
    <property type="molecule type" value="Genomic_DNA"/>
</dbReference>
<keyword evidence="7" id="KW-0238">DNA-binding</keyword>
<dbReference type="GO" id="GO:0032259">
    <property type="term" value="P:methylation"/>
    <property type="evidence" value="ECO:0007669"/>
    <property type="project" value="UniProtKB-KW"/>
</dbReference>
<dbReference type="PANTHER" id="PTHR33841:SF5">
    <property type="entry name" value="DNA METHYLASE (MODIFICATION METHYLASE) (METHYLTRANSFERASE)-RELATED"/>
    <property type="match status" value="1"/>
</dbReference>
<evidence type="ECO:0000313" key="11">
    <source>
        <dbReference type="EMBL" id="MCY1721638.1"/>
    </source>
</evidence>
<keyword evidence="5" id="KW-0949">S-adenosyl-L-methionine</keyword>
<dbReference type="InterPro" id="IPR050953">
    <property type="entry name" value="N4_N6_ade-DNA_methylase"/>
</dbReference>
<dbReference type="Gene3D" id="3.40.50.150">
    <property type="entry name" value="Vaccinia Virus protein VP39"/>
    <property type="match status" value="1"/>
</dbReference>
<evidence type="ECO:0000256" key="7">
    <source>
        <dbReference type="ARBA" id="ARBA00023125"/>
    </source>
</evidence>
<protein>
    <recommendedName>
        <fullName evidence="2">site-specific DNA-methyltransferase (adenine-specific)</fullName>
        <ecNumber evidence="2">2.1.1.72</ecNumber>
    </recommendedName>
</protein>
<dbReference type="GO" id="GO:0009307">
    <property type="term" value="P:DNA restriction-modification system"/>
    <property type="evidence" value="ECO:0007669"/>
    <property type="project" value="UniProtKB-KW"/>
</dbReference>
<feature type="domain" description="TaqI-like C-terminal specificity" evidence="10">
    <location>
        <begin position="596"/>
        <end position="745"/>
    </location>
</feature>
<evidence type="ECO:0000259" key="9">
    <source>
        <dbReference type="Pfam" id="PF07669"/>
    </source>
</evidence>
<proteinExistence type="inferred from homology"/>
<dbReference type="PANTHER" id="PTHR33841">
    <property type="entry name" value="DNA METHYLTRANSFERASE YEEA-RELATED"/>
    <property type="match status" value="1"/>
</dbReference>
<dbReference type="SUPFAM" id="SSF53335">
    <property type="entry name" value="S-adenosyl-L-methionine-dependent methyltransferases"/>
    <property type="match status" value="1"/>
</dbReference>
<comment type="catalytic activity">
    <reaction evidence="8">
        <text>a 2'-deoxyadenosine in DNA + S-adenosyl-L-methionine = an N(6)-methyl-2'-deoxyadenosine in DNA + S-adenosyl-L-homocysteine + H(+)</text>
        <dbReference type="Rhea" id="RHEA:15197"/>
        <dbReference type="Rhea" id="RHEA-COMP:12418"/>
        <dbReference type="Rhea" id="RHEA-COMP:12419"/>
        <dbReference type="ChEBI" id="CHEBI:15378"/>
        <dbReference type="ChEBI" id="CHEBI:57856"/>
        <dbReference type="ChEBI" id="CHEBI:59789"/>
        <dbReference type="ChEBI" id="CHEBI:90615"/>
        <dbReference type="ChEBI" id="CHEBI:90616"/>
        <dbReference type="EC" id="2.1.1.72"/>
    </reaction>
</comment>
<evidence type="ECO:0000256" key="4">
    <source>
        <dbReference type="ARBA" id="ARBA00022679"/>
    </source>
</evidence>
<dbReference type="RefSeq" id="WP_343333969.1">
    <property type="nucleotide sequence ID" value="NZ_JAPOHD010000028.1"/>
</dbReference>
<keyword evidence="3 11" id="KW-0489">Methyltransferase</keyword>
<reference evidence="11" key="1">
    <citation type="submission" date="2022-11" db="EMBL/GenBank/DDBJ databases">
        <title>Marilongibacter aestuarii gen. nov., sp. nov., isolated from tidal flat sediment.</title>
        <authorList>
            <person name="Jiayan W."/>
        </authorList>
    </citation>
    <scope>NUCLEOTIDE SEQUENCE</scope>
    <source>
        <strain evidence="11">Z1-6</strain>
    </source>
</reference>